<dbReference type="SMART" id="SM00091">
    <property type="entry name" value="PAS"/>
    <property type="match status" value="1"/>
</dbReference>
<dbReference type="Gene3D" id="3.30.450.20">
    <property type="entry name" value="PAS domain"/>
    <property type="match status" value="1"/>
</dbReference>
<dbReference type="Pfam" id="PF00989">
    <property type="entry name" value="PAS"/>
    <property type="match status" value="1"/>
</dbReference>
<dbReference type="InterPro" id="IPR013767">
    <property type="entry name" value="PAS_fold"/>
</dbReference>
<name>A0ABD3NVQ5_9STRA</name>
<sequence length="823" mass="89838">MSADPHDTLRFILAQHQQQHQQQHGRDAQLSTNRQLNQLYQHLAALSPALNAAAQRPPSSPDPLSRLVANYLQDASLKAAAPASNHGMNSSPKALALAALGIVNIGTPSVSDSAPIHRRLSTPHINHGAPSVSSHSSIHQQQQELLQAAKLLATNNPGLAAAAMEQALAMGVQSHHEQRNQAQQKVLPLMLEPQCRQQLFSYAPASSQANFVTRMCTDALSDNINGIGEAPENEFNIDFATKSKTFSQRDKSDDAKNPVKEPLVSLSARLPTQSRGNDNCRVATSSTSNSSGFVGTSRKPKLMVSSSIPLPTKPLSLLTLQTWSLEQLETHVKMLQDCKQPIPNTVRIALENARKKESKKHAQRMANRKSASTSRARKKLLIDELTAANARLQRQALILSCLPDPVVVIGTDGEIKFCSVPFQRMLRHKVDDLLGSSIEEIIVPDSRQAIRQLIQTTLVEAEQREIAAQAEGLQQNQANGGADDSCSHICGRSLDFCDHTNATSLPLEESIPLAEVNLGSTHDDGALKSASNSLSGPSIKKSHNTIINQSQALLTRNSSSLSSDSTTSEDKEQPLSKKAKSSGDIKKAHSEDCTSSNQFELSNSRAINIDDVMGSSVTSNNADARLSSLMHGCRDQTNETDVTFKLPPARKQKQPCADIKLDVSSLATSKSSDKQEDTLASSRFTSSEDSGYMLSSSDGSLISRNGLRLNKKRKKHRPLAPARNVCLIRNDLTAVWCELTCSIHMRARNDEDIELGIIDLNPKPAPDTQLEEPYEHEKELMLCFRQILERENDGEVYTPSKKTKAINDDENSSMDVKAARVEN</sequence>
<keyword evidence="4" id="KW-1185">Reference proteome</keyword>
<feature type="compositionally biased region" description="Basic and acidic residues" evidence="1">
    <location>
        <begin position="568"/>
        <end position="592"/>
    </location>
</feature>
<dbReference type="Proteomes" id="UP001516023">
    <property type="component" value="Unassembled WGS sequence"/>
</dbReference>
<evidence type="ECO:0000259" key="2">
    <source>
        <dbReference type="PROSITE" id="PS50112"/>
    </source>
</evidence>
<comment type="caution">
    <text evidence="3">The sequence shown here is derived from an EMBL/GenBank/DDBJ whole genome shotgun (WGS) entry which is preliminary data.</text>
</comment>
<dbReference type="InterPro" id="IPR004827">
    <property type="entry name" value="bZIP"/>
</dbReference>
<dbReference type="PROSITE" id="PS00036">
    <property type="entry name" value="BZIP_BASIC"/>
    <property type="match status" value="1"/>
</dbReference>
<dbReference type="CDD" id="cd00130">
    <property type="entry name" value="PAS"/>
    <property type="match status" value="1"/>
</dbReference>
<evidence type="ECO:0000256" key="1">
    <source>
        <dbReference type="SAM" id="MobiDB-lite"/>
    </source>
</evidence>
<feature type="region of interest" description="Disordered" evidence="1">
    <location>
        <begin position="271"/>
        <end position="298"/>
    </location>
</feature>
<gene>
    <name evidence="3" type="ORF">HJC23_002029</name>
</gene>
<feature type="compositionally biased region" description="Polar residues" evidence="1">
    <location>
        <begin position="271"/>
        <end position="294"/>
    </location>
</feature>
<accession>A0ABD3NVQ5</accession>
<feature type="region of interest" description="Disordered" evidence="1">
    <location>
        <begin position="354"/>
        <end position="375"/>
    </location>
</feature>
<dbReference type="CDD" id="cd14686">
    <property type="entry name" value="bZIP"/>
    <property type="match status" value="1"/>
</dbReference>
<dbReference type="AlphaFoldDB" id="A0ABD3NVQ5"/>
<dbReference type="InterPro" id="IPR035965">
    <property type="entry name" value="PAS-like_dom_sf"/>
</dbReference>
<feature type="region of interest" description="Disordered" evidence="1">
    <location>
        <begin position="794"/>
        <end position="823"/>
    </location>
</feature>
<evidence type="ECO:0000313" key="4">
    <source>
        <dbReference type="Proteomes" id="UP001516023"/>
    </source>
</evidence>
<feature type="domain" description="PAS" evidence="2">
    <location>
        <begin position="391"/>
        <end position="461"/>
    </location>
</feature>
<feature type="compositionally biased region" description="Polar residues" evidence="1">
    <location>
        <begin position="678"/>
        <end position="691"/>
    </location>
</feature>
<evidence type="ECO:0000313" key="3">
    <source>
        <dbReference type="EMBL" id="KAL3779818.1"/>
    </source>
</evidence>
<dbReference type="SUPFAM" id="SSF55785">
    <property type="entry name" value="PYP-like sensor domain (PAS domain)"/>
    <property type="match status" value="1"/>
</dbReference>
<feature type="compositionally biased region" description="Low complexity" evidence="1">
    <location>
        <begin position="553"/>
        <end position="566"/>
    </location>
</feature>
<organism evidence="3 4">
    <name type="scientific">Cyclotella cryptica</name>
    <dbReference type="NCBI Taxonomy" id="29204"/>
    <lineage>
        <taxon>Eukaryota</taxon>
        <taxon>Sar</taxon>
        <taxon>Stramenopiles</taxon>
        <taxon>Ochrophyta</taxon>
        <taxon>Bacillariophyta</taxon>
        <taxon>Coscinodiscophyceae</taxon>
        <taxon>Thalassiosirophycidae</taxon>
        <taxon>Stephanodiscales</taxon>
        <taxon>Stephanodiscaceae</taxon>
        <taxon>Cyclotella</taxon>
    </lineage>
</organism>
<dbReference type="PROSITE" id="PS50112">
    <property type="entry name" value="PAS"/>
    <property type="match status" value="1"/>
</dbReference>
<feature type="region of interest" description="Disordered" evidence="1">
    <location>
        <begin position="553"/>
        <end position="597"/>
    </location>
</feature>
<proteinExistence type="predicted"/>
<feature type="region of interest" description="Disordered" evidence="1">
    <location>
        <begin position="667"/>
        <end position="691"/>
    </location>
</feature>
<dbReference type="NCBIfam" id="TIGR00229">
    <property type="entry name" value="sensory_box"/>
    <property type="match status" value="1"/>
</dbReference>
<protein>
    <recommendedName>
        <fullName evidence="2">PAS domain-containing protein</fullName>
    </recommendedName>
</protein>
<dbReference type="InterPro" id="IPR000014">
    <property type="entry name" value="PAS"/>
</dbReference>
<feature type="compositionally biased region" description="Basic residues" evidence="1">
    <location>
        <begin position="356"/>
        <end position="367"/>
    </location>
</feature>
<dbReference type="EMBL" id="JABMIG020000373">
    <property type="protein sequence ID" value="KAL3779818.1"/>
    <property type="molecule type" value="Genomic_DNA"/>
</dbReference>
<reference evidence="3 4" key="1">
    <citation type="journal article" date="2020" name="G3 (Bethesda)">
        <title>Improved Reference Genome for Cyclotella cryptica CCMP332, a Model for Cell Wall Morphogenesis, Salinity Adaptation, and Lipid Production in Diatoms (Bacillariophyta).</title>
        <authorList>
            <person name="Roberts W.R."/>
            <person name="Downey K.M."/>
            <person name="Ruck E.C."/>
            <person name="Traller J.C."/>
            <person name="Alverson A.J."/>
        </authorList>
    </citation>
    <scope>NUCLEOTIDE SEQUENCE [LARGE SCALE GENOMIC DNA]</scope>
    <source>
        <strain evidence="3 4">CCMP332</strain>
    </source>
</reference>